<protein>
    <submittedName>
        <fullName evidence="1">Uncharacterized protein</fullName>
    </submittedName>
</protein>
<accession>A0A6M3LFS0</accession>
<reference evidence="1" key="1">
    <citation type="submission" date="2020-03" db="EMBL/GenBank/DDBJ databases">
        <title>The deep terrestrial virosphere.</title>
        <authorList>
            <person name="Holmfeldt K."/>
            <person name="Nilsson E."/>
            <person name="Simone D."/>
            <person name="Lopez-Fernandez M."/>
            <person name="Wu X."/>
            <person name="de Brujin I."/>
            <person name="Lundin D."/>
            <person name="Andersson A."/>
            <person name="Bertilsson S."/>
            <person name="Dopson M."/>
        </authorList>
    </citation>
    <scope>NUCLEOTIDE SEQUENCE</scope>
    <source>
        <strain evidence="1">MM415B03994</strain>
    </source>
</reference>
<sequence length="62" mass="7080">MPDKQVPLTHTTEISMTLKIGIGNIKTVGDQTILFIDELPTDEFLAEMIRLKFKREGIIEIH</sequence>
<gene>
    <name evidence="1" type="ORF">MM415B03994_0003</name>
</gene>
<evidence type="ECO:0000313" key="1">
    <source>
        <dbReference type="EMBL" id="QJA94107.1"/>
    </source>
</evidence>
<name>A0A6M3LFS0_9ZZZZ</name>
<organism evidence="1">
    <name type="scientific">viral metagenome</name>
    <dbReference type="NCBI Taxonomy" id="1070528"/>
    <lineage>
        <taxon>unclassified sequences</taxon>
        <taxon>metagenomes</taxon>
        <taxon>organismal metagenomes</taxon>
    </lineage>
</organism>
<dbReference type="EMBL" id="MT143204">
    <property type="protein sequence ID" value="QJA94107.1"/>
    <property type="molecule type" value="Genomic_DNA"/>
</dbReference>
<proteinExistence type="predicted"/>
<dbReference type="AlphaFoldDB" id="A0A6M3LFS0"/>